<dbReference type="PRINTS" id="PR00040">
    <property type="entry name" value="HTHMERR"/>
</dbReference>
<evidence type="ECO:0000313" key="6">
    <source>
        <dbReference type="EMBL" id="SDZ36894.1"/>
    </source>
</evidence>
<evidence type="ECO:0000256" key="1">
    <source>
        <dbReference type="ARBA" id="ARBA00022491"/>
    </source>
</evidence>
<dbReference type="SUPFAM" id="SSF46955">
    <property type="entry name" value="Putative DNA-binding domain"/>
    <property type="match status" value="1"/>
</dbReference>
<dbReference type="AlphaFoldDB" id="A0A1H3SG43"/>
<keyword evidence="4" id="KW-0804">Transcription</keyword>
<dbReference type="RefSeq" id="WP_069785836.1">
    <property type="nucleotide sequence ID" value="NZ_FNOX01000009.1"/>
</dbReference>
<feature type="domain" description="HTH merR-type" evidence="5">
    <location>
        <begin position="1"/>
        <end position="68"/>
    </location>
</feature>
<evidence type="ECO:0000313" key="7">
    <source>
        <dbReference type="Proteomes" id="UP000182902"/>
    </source>
</evidence>
<dbReference type="Gene3D" id="1.10.1660.10">
    <property type="match status" value="1"/>
</dbReference>
<organism evidence="6 7">
    <name type="scientific">Pseudomonas salomonii</name>
    <dbReference type="NCBI Taxonomy" id="191391"/>
    <lineage>
        <taxon>Bacteria</taxon>
        <taxon>Pseudomonadati</taxon>
        <taxon>Pseudomonadota</taxon>
        <taxon>Gammaproteobacteria</taxon>
        <taxon>Pseudomonadales</taxon>
        <taxon>Pseudomonadaceae</taxon>
        <taxon>Pseudomonas</taxon>
    </lineage>
</organism>
<sequence>MFIGRLAHLTGCTPKAIRLYEQMGLINPPQRSGRYRVYNAHHVQMVHLIRKAQVAGFKLAQMAPLLAAKQALKAFPLGLANEAVDAKRLEVQASICALQALDAHLAGLKAQMNEMFGEQVHTAEPGACPDRQTLHATPVAVASG</sequence>
<gene>
    <name evidence="6" type="ORF">SAMN05216247_109162</name>
</gene>
<dbReference type="EMBL" id="FNOX01000009">
    <property type="protein sequence ID" value="SDZ36894.1"/>
    <property type="molecule type" value="Genomic_DNA"/>
</dbReference>
<dbReference type="Pfam" id="PF13411">
    <property type="entry name" value="MerR_1"/>
    <property type="match status" value="1"/>
</dbReference>
<dbReference type="InterPro" id="IPR047057">
    <property type="entry name" value="MerR_fam"/>
</dbReference>
<accession>A0A1H3SG43</accession>
<dbReference type="Proteomes" id="UP000182902">
    <property type="component" value="Unassembled WGS sequence"/>
</dbReference>
<name>A0A1H3SG43_9PSED</name>
<reference evidence="6 7" key="1">
    <citation type="submission" date="2016-10" db="EMBL/GenBank/DDBJ databases">
        <authorList>
            <person name="de Groot N.N."/>
        </authorList>
    </citation>
    <scope>NUCLEOTIDE SEQUENCE [LARGE SCALE GENOMIC DNA]</scope>
    <source>
        <strain evidence="6 7">ICMP 14252</strain>
    </source>
</reference>
<evidence type="ECO:0000256" key="2">
    <source>
        <dbReference type="ARBA" id="ARBA00023015"/>
    </source>
</evidence>
<evidence type="ECO:0000256" key="4">
    <source>
        <dbReference type="ARBA" id="ARBA00023163"/>
    </source>
</evidence>
<dbReference type="SMART" id="SM00422">
    <property type="entry name" value="HTH_MERR"/>
    <property type="match status" value="1"/>
</dbReference>
<evidence type="ECO:0000259" key="5">
    <source>
        <dbReference type="PROSITE" id="PS50937"/>
    </source>
</evidence>
<dbReference type="PROSITE" id="PS50937">
    <property type="entry name" value="HTH_MERR_2"/>
    <property type="match status" value="1"/>
</dbReference>
<protein>
    <submittedName>
        <fullName evidence="6">DNA-binding transcriptional regulator, MerR family</fullName>
    </submittedName>
</protein>
<keyword evidence="2" id="KW-0805">Transcription regulation</keyword>
<keyword evidence="3 6" id="KW-0238">DNA-binding</keyword>
<dbReference type="GO" id="GO:0003677">
    <property type="term" value="F:DNA binding"/>
    <property type="evidence" value="ECO:0007669"/>
    <property type="project" value="UniProtKB-KW"/>
</dbReference>
<dbReference type="InterPro" id="IPR000551">
    <property type="entry name" value="MerR-type_HTH_dom"/>
</dbReference>
<dbReference type="PANTHER" id="PTHR30204:SF69">
    <property type="entry name" value="MERR-FAMILY TRANSCRIPTIONAL REGULATOR"/>
    <property type="match status" value="1"/>
</dbReference>
<dbReference type="PROSITE" id="PS00552">
    <property type="entry name" value="HTH_MERR_1"/>
    <property type="match status" value="1"/>
</dbReference>
<keyword evidence="1" id="KW-0678">Repressor</keyword>
<evidence type="ECO:0000256" key="3">
    <source>
        <dbReference type="ARBA" id="ARBA00023125"/>
    </source>
</evidence>
<dbReference type="InterPro" id="IPR009061">
    <property type="entry name" value="DNA-bd_dom_put_sf"/>
</dbReference>
<dbReference type="PANTHER" id="PTHR30204">
    <property type="entry name" value="REDOX-CYCLING DRUG-SENSING TRANSCRIPTIONAL ACTIVATOR SOXR"/>
    <property type="match status" value="1"/>
</dbReference>
<proteinExistence type="predicted"/>
<dbReference type="GO" id="GO:0003700">
    <property type="term" value="F:DNA-binding transcription factor activity"/>
    <property type="evidence" value="ECO:0007669"/>
    <property type="project" value="InterPro"/>
</dbReference>